<comment type="caution">
    <text evidence="3">The sequence shown here is derived from an EMBL/GenBank/DDBJ whole genome shotgun (WGS) entry which is preliminary data.</text>
</comment>
<gene>
    <name evidence="3" type="ORF">B0T19DRAFT_477800</name>
</gene>
<name>A0AAE0I933_9PEZI</name>
<feature type="region of interest" description="Disordered" evidence="1">
    <location>
        <begin position="304"/>
        <end position="340"/>
    </location>
</feature>
<dbReference type="Pfam" id="PF13391">
    <property type="entry name" value="HNH_2"/>
    <property type="match status" value="1"/>
</dbReference>
<evidence type="ECO:0000313" key="3">
    <source>
        <dbReference type="EMBL" id="KAK3320549.1"/>
    </source>
</evidence>
<dbReference type="InterPro" id="IPR003615">
    <property type="entry name" value="HNH_nuc"/>
</dbReference>
<evidence type="ECO:0000313" key="4">
    <source>
        <dbReference type="Proteomes" id="UP001286456"/>
    </source>
</evidence>
<reference evidence="3" key="2">
    <citation type="submission" date="2023-06" db="EMBL/GenBank/DDBJ databases">
        <authorList>
            <consortium name="Lawrence Berkeley National Laboratory"/>
            <person name="Haridas S."/>
            <person name="Hensen N."/>
            <person name="Bonometti L."/>
            <person name="Westerberg I."/>
            <person name="Brannstrom I.O."/>
            <person name="Guillou S."/>
            <person name="Cros-Aarteil S."/>
            <person name="Calhoun S."/>
            <person name="Kuo A."/>
            <person name="Mondo S."/>
            <person name="Pangilinan J."/>
            <person name="Riley R."/>
            <person name="Labutti K."/>
            <person name="Andreopoulos B."/>
            <person name="Lipzen A."/>
            <person name="Chen C."/>
            <person name="Yanf M."/>
            <person name="Daum C."/>
            <person name="Ng V."/>
            <person name="Clum A."/>
            <person name="Steindorff A."/>
            <person name="Ohm R."/>
            <person name="Martin F."/>
            <person name="Silar P."/>
            <person name="Natvig D."/>
            <person name="Lalanne C."/>
            <person name="Gautier V."/>
            <person name="Ament-Velasquez S.L."/>
            <person name="Kruys A."/>
            <person name="Hutchinson M.I."/>
            <person name="Powell A.J."/>
            <person name="Barry K."/>
            <person name="Miller A.N."/>
            <person name="Grigoriev I.V."/>
            <person name="Debuchy R."/>
            <person name="Gladieux P."/>
            <person name="Thoren M.H."/>
            <person name="Johannesson H."/>
        </authorList>
    </citation>
    <scope>NUCLEOTIDE SEQUENCE</scope>
    <source>
        <strain evidence="3">SMH4131-1</strain>
    </source>
</reference>
<dbReference type="AlphaFoldDB" id="A0AAE0I933"/>
<evidence type="ECO:0000256" key="1">
    <source>
        <dbReference type="SAM" id="MobiDB-lite"/>
    </source>
</evidence>
<proteinExistence type="predicted"/>
<keyword evidence="4" id="KW-1185">Reference proteome</keyword>
<protein>
    <recommendedName>
        <fullName evidence="2">HNH nuclease domain-containing protein</fullName>
    </recommendedName>
</protein>
<accession>A0AAE0I933</accession>
<dbReference type="Proteomes" id="UP001286456">
    <property type="component" value="Unassembled WGS sequence"/>
</dbReference>
<sequence length="370" mass="40977">MAGPVAVAAEKELGLLSRAEGLVSVRSIRFLHPGYADNDNILLILSALDDGGGVHHETARIACAILADSRWDGYFSLTANGPPLAGETDSPDAVLALPAYYFCVPGTTSYPVVPSLEHFSFPLNLPPSWSAAAAPTAPSASERVPDRDRTCRMTNWSLPVEIAHIIPHAQADWWRSNNMSLYSHCPESSTDTQCPENAILLRKDAHHLWDVHRFAIVPKAGQWVVHVLDNLLSSELSDTYHNLAMLPLRQVAREYLLARFALAILSWKSMFTKQCLRPRALVLLNEDREKEIETLSGPVCRARFATSSRSKSRDGSPQKRSRTAQSNDDHDSGSDSSGFFDELGRKLTSWEAEQWGLDLMERTSVSEEED</sequence>
<evidence type="ECO:0000259" key="2">
    <source>
        <dbReference type="Pfam" id="PF13391"/>
    </source>
</evidence>
<dbReference type="EMBL" id="JAUEPO010000005">
    <property type="protein sequence ID" value="KAK3320549.1"/>
    <property type="molecule type" value="Genomic_DNA"/>
</dbReference>
<organism evidence="3 4">
    <name type="scientific">Cercophora scortea</name>
    <dbReference type="NCBI Taxonomy" id="314031"/>
    <lineage>
        <taxon>Eukaryota</taxon>
        <taxon>Fungi</taxon>
        <taxon>Dikarya</taxon>
        <taxon>Ascomycota</taxon>
        <taxon>Pezizomycotina</taxon>
        <taxon>Sordariomycetes</taxon>
        <taxon>Sordariomycetidae</taxon>
        <taxon>Sordariales</taxon>
        <taxon>Lasiosphaeriaceae</taxon>
        <taxon>Cercophora</taxon>
    </lineage>
</organism>
<reference evidence="3" key="1">
    <citation type="journal article" date="2023" name="Mol. Phylogenet. Evol.">
        <title>Genome-scale phylogeny and comparative genomics of the fungal order Sordariales.</title>
        <authorList>
            <person name="Hensen N."/>
            <person name="Bonometti L."/>
            <person name="Westerberg I."/>
            <person name="Brannstrom I.O."/>
            <person name="Guillou S."/>
            <person name="Cros-Aarteil S."/>
            <person name="Calhoun S."/>
            <person name="Haridas S."/>
            <person name="Kuo A."/>
            <person name="Mondo S."/>
            <person name="Pangilinan J."/>
            <person name="Riley R."/>
            <person name="LaButti K."/>
            <person name="Andreopoulos B."/>
            <person name="Lipzen A."/>
            <person name="Chen C."/>
            <person name="Yan M."/>
            <person name="Daum C."/>
            <person name="Ng V."/>
            <person name="Clum A."/>
            <person name="Steindorff A."/>
            <person name="Ohm R.A."/>
            <person name="Martin F."/>
            <person name="Silar P."/>
            <person name="Natvig D.O."/>
            <person name="Lalanne C."/>
            <person name="Gautier V."/>
            <person name="Ament-Velasquez S.L."/>
            <person name="Kruys A."/>
            <person name="Hutchinson M.I."/>
            <person name="Powell A.J."/>
            <person name="Barry K."/>
            <person name="Miller A.N."/>
            <person name="Grigoriev I.V."/>
            <person name="Debuchy R."/>
            <person name="Gladieux P."/>
            <person name="Hiltunen Thoren M."/>
            <person name="Johannesson H."/>
        </authorList>
    </citation>
    <scope>NUCLEOTIDE SEQUENCE</scope>
    <source>
        <strain evidence="3">SMH4131-1</strain>
    </source>
</reference>
<feature type="domain" description="HNH nuclease" evidence="2">
    <location>
        <begin position="151"/>
        <end position="217"/>
    </location>
</feature>